<dbReference type="Proteomes" id="UP000318939">
    <property type="component" value="Chromosome"/>
</dbReference>
<dbReference type="RefSeq" id="WP_142829007.1">
    <property type="nucleotide sequence ID" value="NZ_CP117267.1"/>
</dbReference>
<name>A0ABY8IJI6_9HYPH</name>
<dbReference type="EMBL" id="CP117267">
    <property type="protein sequence ID" value="WFS23866.1"/>
    <property type="molecule type" value="Genomic_DNA"/>
</dbReference>
<reference evidence="1" key="1">
    <citation type="journal article" date="2019" name="Phytopathology">
        <title>A Novel Group of Rhizobium tumorigenes-Like Agrobacteria Associated with Crown Gall Disease of Rhododendron and Blueberry.</title>
        <authorList>
            <person name="Kuzmanovic N."/>
            <person name="Behrens P."/>
            <person name="Idczak E."/>
            <person name="Wagner S."/>
            <person name="Gotz M."/>
            <person name="Sproer C."/>
            <person name="Bunk B."/>
            <person name="Overmann J."/>
            <person name="Smalla K."/>
        </authorList>
    </citation>
    <scope>NUCLEOTIDE SEQUENCE</scope>
    <source>
        <strain evidence="1">Rho-6.2</strain>
    </source>
</reference>
<sequence length="376" mass="41883">MILLKPTYLALDTSHLTQWQRDKSSTDAVARRHSEEFSSWLEDSGTIPMVTLHHLEELCAIDDEVLVRSRLRFLHALPLVAWIATSSVQGDIGGITSILGAEALSAYHNPGDDLATLRSRVTSSIIRVGTGEDMLGSDPDVWLALRKLFLARSHKARSHVAITHSTAVDLRSKPMSELLGGRIRSKVSMSRQLDVIRGSLAMDIRKYGDGRISDPNDIAGGFMEKVADEIEHLPLKAADLVWQSLAYFEIEPSDVDVTATLGEVLDHGQFLKQMKICTEGMGIPFPELKRSVKMDRLPSWIISSNLRKHAATLNERKGSELNDGYLACLAPYADVTMVDKRTFESFRQAKRANPRMAAICNRIERAPTYRVIPKLI</sequence>
<keyword evidence="2" id="KW-1185">Reference proteome</keyword>
<accession>A0ABY8IJI6</accession>
<protein>
    <submittedName>
        <fullName evidence="1">Uncharacterized protein</fullName>
    </submittedName>
</protein>
<reference evidence="1" key="2">
    <citation type="journal article" date="2023" name="MicrobiologyOpen">
        <title>Genomics of the tumorigenes clade of the family Rhizobiaceae and description of Rhizobium rhododendri sp. nov.</title>
        <authorList>
            <person name="Kuzmanovic N."/>
            <person name="diCenzo G.C."/>
            <person name="Bunk B."/>
            <person name="Sproeer C."/>
            <person name="Fruehling A."/>
            <person name="Neumann-Schaal M."/>
            <person name="Overmann J."/>
            <person name="Smalla K."/>
        </authorList>
    </citation>
    <scope>NUCLEOTIDE SEQUENCE</scope>
    <source>
        <strain evidence="1">Rho-6.2</strain>
    </source>
</reference>
<evidence type="ECO:0000313" key="2">
    <source>
        <dbReference type="Proteomes" id="UP000318939"/>
    </source>
</evidence>
<evidence type="ECO:0000313" key="1">
    <source>
        <dbReference type="EMBL" id="WFS23866.1"/>
    </source>
</evidence>
<gene>
    <name evidence="1" type="ORF">PR018_04995</name>
</gene>
<proteinExistence type="predicted"/>
<organism evidence="1 2">
    <name type="scientific">Rhizobium rhododendri</name>
    <dbReference type="NCBI Taxonomy" id="2506430"/>
    <lineage>
        <taxon>Bacteria</taxon>
        <taxon>Pseudomonadati</taxon>
        <taxon>Pseudomonadota</taxon>
        <taxon>Alphaproteobacteria</taxon>
        <taxon>Hyphomicrobiales</taxon>
        <taxon>Rhizobiaceae</taxon>
        <taxon>Rhizobium/Agrobacterium group</taxon>
        <taxon>Rhizobium</taxon>
    </lineage>
</organism>